<proteinExistence type="predicted"/>
<dbReference type="PANTHER" id="PTHR43682">
    <property type="entry name" value="LACTATE UTILIZATION PROTEIN C"/>
    <property type="match status" value="1"/>
</dbReference>
<accession>A0A318KYE6</accession>
<feature type="domain" description="LUD" evidence="1">
    <location>
        <begin position="43"/>
        <end position="219"/>
    </location>
</feature>
<comment type="caution">
    <text evidence="2">The sequence shown here is derived from an EMBL/GenBank/DDBJ whole genome shotgun (WGS) entry which is preliminary data.</text>
</comment>
<dbReference type="Pfam" id="PF02589">
    <property type="entry name" value="LUD_dom"/>
    <property type="match status" value="1"/>
</dbReference>
<dbReference type="OrthoDB" id="9794157at2"/>
<gene>
    <name evidence="2" type="ORF">DFR34_1035</name>
</gene>
<evidence type="ECO:0000259" key="1">
    <source>
        <dbReference type="Pfam" id="PF02589"/>
    </source>
</evidence>
<sequence>MSARDRILGKLRAAAPAQTPVEPDVAGYYARHTLQHALPARLAHFSHMMRAVHTEVIYTRADSWPQALAARAAQAGWRHVLLAPNTAHGARAAQALQGLATPPQLKSYDRPIDDWKAELFHDVDAAFTTTRAGIAETGTLIVWPDADEPRAMSLVPPVHIALFDASRLYENFYQAVSTEGWANGLPTNSLLISGPSKTADIQQTLAYGAHGPRELIVLAIVPDDIDLAELEAAQ</sequence>
<dbReference type="RefSeq" id="WP_110389717.1">
    <property type="nucleotide sequence ID" value="NZ_DAIMVG010000003.1"/>
</dbReference>
<dbReference type="Proteomes" id="UP000247555">
    <property type="component" value="Unassembled WGS sequence"/>
</dbReference>
<dbReference type="SUPFAM" id="SSF100950">
    <property type="entry name" value="NagB/RpiA/CoA transferase-like"/>
    <property type="match status" value="1"/>
</dbReference>
<evidence type="ECO:0000313" key="3">
    <source>
        <dbReference type="Proteomes" id="UP000247555"/>
    </source>
</evidence>
<dbReference type="InterPro" id="IPR037171">
    <property type="entry name" value="NagB/RpiA_transferase-like"/>
</dbReference>
<dbReference type="AlphaFoldDB" id="A0A318KYE6"/>
<dbReference type="InterPro" id="IPR024185">
    <property type="entry name" value="FTHF_cligase-like_sf"/>
</dbReference>
<name>A0A318KYE6_9NEIS</name>
<reference evidence="2 3" key="1">
    <citation type="submission" date="2018-05" db="EMBL/GenBank/DDBJ databases">
        <title>Genomic Encyclopedia of Type Strains, Phase IV (KMG-IV): sequencing the most valuable type-strain genomes for metagenomic binning, comparative biology and taxonomic classification.</title>
        <authorList>
            <person name="Goeker M."/>
        </authorList>
    </citation>
    <scope>NUCLEOTIDE SEQUENCE [LARGE SCALE GENOMIC DNA]</scope>
    <source>
        <strain evidence="2 3">DSM 29661</strain>
    </source>
</reference>
<organism evidence="2 3">
    <name type="scientific">Rivihabitans pingtungensis</name>
    <dbReference type="NCBI Taxonomy" id="1054498"/>
    <lineage>
        <taxon>Bacteria</taxon>
        <taxon>Pseudomonadati</taxon>
        <taxon>Pseudomonadota</taxon>
        <taxon>Betaproteobacteria</taxon>
        <taxon>Neisseriales</taxon>
        <taxon>Aquaspirillaceae</taxon>
        <taxon>Rivihabitans</taxon>
    </lineage>
</organism>
<evidence type="ECO:0000313" key="2">
    <source>
        <dbReference type="EMBL" id="PXX80666.1"/>
    </source>
</evidence>
<dbReference type="EMBL" id="QJKI01000003">
    <property type="protein sequence ID" value="PXX80666.1"/>
    <property type="molecule type" value="Genomic_DNA"/>
</dbReference>
<dbReference type="InterPro" id="IPR003741">
    <property type="entry name" value="LUD_dom"/>
</dbReference>
<protein>
    <submittedName>
        <fullName evidence="2">L-lactate dehydrogenase complex protein LldG</fullName>
    </submittedName>
</protein>
<dbReference type="Gene3D" id="3.40.50.10420">
    <property type="entry name" value="NagB/RpiA/CoA transferase-like"/>
    <property type="match status" value="1"/>
</dbReference>
<dbReference type="PANTHER" id="PTHR43682:SF1">
    <property type="entry name" value="LACTATE UTILIZATION PROTEIN C"/>
    <property type="match status" value="1"/>
</dbReference>
<keyword evidence="3" id="KW-1185">Reference proteome</keyword>